<proteinExistence type="predicted"/>
<dbReference type="PANTHER" id="PTHR14209:SF19">
    <property type="entry name" value="ISOAMYL ACETATE-HYDROLYZING ESTERASE 1 HOMOLOG"/>
    <property type="match status" value="1"/>
</dbReference>
<keyword evidence="3" id="KW-1185">Reference proteome</keyword>
<dbReference type="InterPro" id="IPR013830">
    <property type="entry name" value="SGNH_hydro"/>
</dbReference>
<evidence type="ECO:0000259" key="1">
    <source>
        <dbReference type="Pfam" id="PF13472"/>
    </source>
</evidence>
<dbReference type="Pfam" id="PF13472">
    <property type="entry name" value="Lipase_GDSL_2"/>
    <property type="match status" value="1"/>
</dbReference>
<evidence type="ECO:0000313" key="2">
    <source>
        <dbReference type="EMBL" id="CAK7227319.1"/>
    </source>
</evidence>
<dbReference type="CDD" id="cd01838">
    <property type="entry name" value="Isoamyl_acetate_hydrolase_like"/>
    <property type="match status" value="1"/>
</dbReference>
<reference evidence="2 3" key="1">
    <citation type="submission" date="2024-01" db="EMBL/GenBank/DDBJ databases">
        <authorList>
            <person name="Allen C."/>
            <person name="Tagirdzhanova G."/>
        </authorList>
    </citation>
    <scope>NUCLEOTIDE SEQUENCE [LARGE SCALE GENOMIC DNA]</scope>
</reference>
<organism evidence="2 3">
    <name type="scientific">Sporothrix eucalyptigena</name>
    <dbReference type="NCBI Taxonomy" id="1812306"/>
    <lineage>
        <taxon>Eukaryota</taxon>
        <taxon>Fungi</taxon>
        <taxon>Dikarya</taxon>
        <taxon>Ascomycota</taxon>
        <taxon>Pezizomycotina</taxon>
        <taxon>Sordariomycetes</taxon>
        <taxon>Sordariomycetidae</taxon>
        <taxon>Ophiostomatales</taxon>
        <taxon>Ophiostomataceae</taxon>
        <taxon>Sporothrix</taxon>
    </lineage>
</organism>
<protein>
    <recommendedName>
        <fullName evidence="1">SGNH hydrolase-type esterase domain-containing protein</fullName>
    </recommendedName>
</protein>
<dbReference type="Gene3D" id="3.40.50.1110">
    <property type="entry name" value="SGNH hydrolase"/>
    <property type="match status" value="1"/>
</dbReference>
<dbReference type="Proteomes" id="UP001642482">
    <property type="component" value="Unassembled WGS sequence"/>
</dbReference>
<dbReference type="SUPFAM" id="SSF52266">
    <property type="entry name" value="SGNH hydrolase"/>
    <property type="match status" value="1"/>
</dbReference>
<feature type="domain" description="SGNH hydrolase-type esterase" evidence="1">
    <location>
        <begin position="10"/>
        <end position="231"/>
    </location>
</feature>
<dbReference type="InterPro" id="IPR036514">
    <property type="entry name" value="SGNH_hydro_sf"/>
</dbReference>
<accession>A0ABP0C5N3</accession>
<comment type="caution">
    <text evidence="2">The sequence shown here is derived from an EMBL/GenBank/DDBJ whole genome shotgun (WGS) entry which is preliminary data.</text>
</comment>
<gene>
    <name evidence="2" type="ORF">SEUCBS140593_006536</name>
</gene>
<dbReference type="EMBL" id="CAWUHD010000072">
    <property type="protein sequence ID" value="CAK7227319.1"/>
    <property type="molecule type" value="Genomic_DNA"/>
</dbReference>
<sequence>MAAPYPQIVLFGDSLFRHAADTLDGFSLQAALQWHTQRRFDVINRGLSGYNTSQALRVLPTLFPPPSPSPFTPRLAYLFVLFGANDSVLPDEASGSSQHVPLATYTANLTAILTHPNIQAHRPTVVLVTPPPLDGFRRAQFERDNPGANRRKARVTAEYAAAARKVAETVPGVVLADLWGVLMGVSTGGTPTNIDTGTTRILGDNDDPHSQAGHLSALLCDGLHLTGKGYRMLWESLITPLIVLPDNAESTEGFVTPGYETAPWMEETEENK</sequence>
<dbReference type="PANTHER" id="PTHR14209">
    <property type="entry name" value="ISOAMYL ACETATE-HYDROLYZING ESTERASE 1"/>
    <property type="match status" value="1"/>
</dbReference>
<evidence type="ECO:0000313" key="3">
    <source>
        <dbReference type="Proteomes" id="UP001642482"/>
    </source>
</evidence>
<name>A0ABP0C5N3_9PEZI</name>
<dbReference type="InterPro" id="IPR045136">
    <property type="entry name" value="Iah1-like"/>
</dbReference>